<evidence type="ECO:0000313" key="2">
    <source>
        <dbReference type="Proteomes" id="UP000290572"/>
    </source>
</evidence>
<reference evidence="1 2" key="1">
    <citation type="submission" date="2018-03" db="EMBL/GenBank/DDBJ databases">
        <title>Draft genome sequence of Rohu Carp (Labeo rohita).</title>
        <authorList>
            <person name="Das P."/>
            <person name="Kushwaha B."/>
            <person name="Joshi C.G."/>
            <person name="Kumar D."/>
            <person name="Nagpure N.S."/>
            <person name="Sahoo L."/>
            <person name="Das S.P."/>
            <person name="Bit A."/>
            <person name="Patnaik S."/>
            <person name="Meher P.K."/>
            <person name="Jayasankar P."/>
            <person name="Koringa P.G."/>
            <person name="Patel N.V."/>
            <person name="Hinsu A.T."/>
            <person name="Kumar R."/>
            <person name="Pandey M."/>
            <person name="Agarwal S."/>
            <person name="Srivastava S."/>
            <person name="Singh M."/>
            <person name="Iquebal M.A."/>
            <person name="Jaiswal S."/>
            <person name="Angadi U.B."/>
            <person name="Kumar N."/>
            <person name="Raza M."/>
            <person name="Shah T.M."/>
            <person name="Rai A."/>
            <person name="Jena J.K."/>
        </authorList>
    </citation>
    <scope>NUCLEOTIDE SEQUENCE [LARGE SCALE GENOMIC DNA]</scope>
    <source>
        <strain evidence="1">DASCIFA01</strain>
        <tissue evidence="1">Testis</tissue>
    </source>
</reference>
<keyword evidence="2" id="KW-1185">Reference proteome</keyword>
<dbReference type="Proteomes" id="UP000290572">
    <property type="component" value="Unassembled WGS sequence"/>
</dbReference>
<evidence type="ECO:0000313" key="1">
    <source>
        <dbReference type="EMBL" id="RXN35065.1"/>
    </source>
</evidence>
<proteinExistence type="predicted"/>
<accession>A0A498NSU5</accession>
<dbReference type="AlphaFoldDB" id="A0A498NSU5"/>
<sequence length="215" mass="24193">MDINITRGEIQTGVGILCVILPVLLNHTNNPDCEQSWLSESHFSREIMFRVRNQTVATPISEIQTPVGFLYEILPVLLNHTNNPDCEQSWYLQDKRLIADPSEPQRMIDPATAVKSDRLVTSHCVNLNHEIICDSTRTPVSRVTAYRVRNQTAVTPNSDDLNEALQHSGMSAISCSPDDRVIRILLMGRNASWKSSSGNTKLGENEFDLKWTGYN</sequence>
<dbReference type="EMBL" id="QBIY01011144">
    <property type="protein sequence ID" value="RXN35065.1"/>
    <property type="molecule type" value="Genomic_DNA"/>
</dbReference>
<organism evidence="1 2">
    <name type="scientific">Labeo rohita</name>
    <name type="common">Indian major carp</name>
    <name type="synonym">Cyprinus rohita</name>
    <dbReference type="NCBI Taxonomy" id="84645"/>
    <lineage>
        <taxon>Eukaryota</taxon>
        <taxon>Metazoa</taxon>
        <taxon>Chordata</taxon>
        <taxon>Craniata</taxon>
        <taxon>Vertebrata</taxon>
        <taxon>Euteleostomi</taxon>
        <taxon>Actinopterygii</taxon>
        <taxon>Neopterygii</taxon>
        <taxon>Teleostei</taxon>
        <taxon>Ostariophysi</taxon>
        <taxon>Cypriniformes</taxon>
        <taxon>Cyprinidae</taxon>
        <taxon>Labeoninae</taxon>
        <taxon>Labeonini</taxon>
        <taxon>Labeo</taxon>
    </lineage>
</organism>
<gene>
    <name evidence="1" type="ORF">ROHU_003875</name>
</gene>
<name>A0A498NSU5_LABRO</name>
<comment type="caution">
    <text evidence="1">The sequence shown here is derived from an EMBL/GenBank/DDBJ whole genome shotgun (WGS) entry which is preliminary data.</text>
</comment>
<protein>
    <submittedName>
        <fullName evidence="1">GTPase IMAP family member 8-like protein</fullName>
    </submittedName>
</protein>